<proteinExistence type="predicted"/>
<evidence type="ECO:0000313" key="1">
    <source>
        <dbReference type="EMBL" id="KAG2995880.1"/>
    </source>
</evidence>
<sequence length="187" mass="20945">MTCILASVSCVLRRQASADALQDLGQSISDFLGPDPYLSLSEACAFHSLLNWIWRNCWASNGHLGRDFKCRSVEVLLEAATSFETRPTLPKDWKGPGNLELAELFLPRGRKIMEFAVGCPHLDVLKMVMEAGILRLDEDGAAEMNELLVPHGRLDLTQRVFQLYSPPRPRSDGDVNWKSYGYQVSGY</sequence>
<dbReference type="EMBL" id="RCML01000043">
    <property type="protein sequence ID" value="KAG2995880.1"/>
    <property type="molecule type" value="Genomic_DNA"/>
</dbReference>
<gene>
    <name evidence="1" type="ORF">PC118_g2762</name>
</gene>
<reference evidence="1" key="1">
    <citation type="submission" date="2018-10" db="EMBL/GenBank/DDBJ databases">
        <title>Effector identification in a new, highly contiguous assembly of the strawberry crown rot pathogen Phytophthora cactorum.</title>
        <authorList>
            <person name="Armitage A.D."/>
            <person name="Nellist C.F."/>
            <person name="Bates H."/>
            <person name="Vickerstaff R.J."/>
            <person name="Harrison R.J."/>
        </authorList>
    </citation>
    <scope>NUCLEOTIDE SEQUENCE</scope>
    <source>
        <strain evidence="1">P415</strain>
    </source>
</reference>
<name>A0A8T1GJ17_9STRA</name>
<accession>A0A8T1GJ17</accession>
<evidence type="ECO:0000313" key="2">
    <source>
        <dbReference type="Proteomes" id="UP000697107"/>
    </source>
</evidence>
<dbReference type="Proteomes" id="UP000697107">
    <property type="component" value="Unassembled WGS sequence"/>
</dbReference>
<organism evidence="1 2">
    <name type="scientific">Phytophthora cactorum</name>
    <dbReference type="NCBI Taxonomy" id="29920"/>
    <lineage>
        <taxon>Eukaryota</taxon>
        <taxon>Sar</taxon>
        <taxon>Stramenopiles</taxon>
        <taxon>Oomycota</taxon>
        <taxon>Peronosporomycetes</taxon>
        <taxon>Peronosporales</taxon>
        <taxon>Peronosporaceae</taxon>
        <taxon>Phytophthora</taxon>
    </lineage>
</organism>
<comment type="caution">
    <text evidence="1">The sequence shown here is derived from an EMBL/GenBank/DDBJ whole genome shotgun (WGS) entry which is preliminary data.</text>
</comment>
<dbReference type="AlphaFoldDB" id="A0A8T1GJ17"/>
<protein>
    <submittedName>
        <fullName evidence="1">Uncharacterized protein</fullName>
    </submittedName>
</protein>